<reference evidence="2 3" key="1">
    <citation type="submission" date="2019-04" db="EMBL/GenBank/DDBJ databases">
        <title>Shimia ponticola sp. nov., isolated from seawater.</title>
        <authorList>
            <person name="Kim Y.-O."/>
            <person name="Yoon J.-H."/>
        </authorList>
    </citation>
    <scope>NUCLEOTIDE SEQUENCE [LARGE SCALE GENOMIC DNA]</scope>
    <source>
        <strain evidence="2 3">MYP11</strain>
    </source>
</reference>
<gene>
    <name evidence="2" type="ORF">E4Z66_19420</name>
</gene>
<evidence type="ECO:0000313" key="2">
    <source>
        <dbReference type="EMBL" id="THH34233.1"/>
    </source>
</evidence>
<dbReference type="Proteomes" id="UP000306602">
    <property type="component" value="Unassembled WGS sequence"/>
</dbReference>
<dbReference type="EMBL" id="SRKY01000009">
    <property type="protein sequence ID" value="THH34233.1"/>
    <property type="molecule type" value="Genomic_DNA"/>
</dbReference>
<evidence type="ECO:0000256" key="1">
    <source>
        <dbReference type="SAM" id="MobiDB-lite"/>
    </source>
</evidence>
<comment type="caution">
    <text evidence="2">The sequence shown here is derived from an EMBL/GenBank/DDBJ whole genome shotgun (WGS) entry which is preliminary data.</text>
</comment>
<keyword evidence="3" id="KW-1185">Reference proteome</keyword>
<sequence length="256" mass="28450">MDDPFWMSSEAFDAHLAEVNAQQAEQANRLGPDAPAAQNIRVASPSRAPLPSLDPRKKGPAVAELPEAVRRAVEIIATPHASEDQTIGSAAYLLKWYQTEYQRRPTLKGMVGWWWRAARRRVDIRGLWVDETRLIWKTNERQDALDPACAPVNAFYGVLAHHAARVFITAQGHNPDQGAGRKLMRGAGFSSSNRPLKKVRNAQLSPRSSGPDATRFHQLNERSRKVTRIGVEIDFAGVFQQPAKGVKRCGVAMSLR</sequence>
<proteinExistence type="predicted"/>
<feature type="region of interest" description="Disordered" evidence="1">
    <location>
        <begin position="185"/>
        <end position="220"/>
    </location>
</feature>
<dbReference type="AlphaFoldDB" id="A0A4V3XJS2"/>
<protein>
    <submittedName>
        <fullName evidence="2">Uncharacterized protein</fullName>
    </submittedName>
</protein>
<accession>A0A4V3XJS2</accession>
<evidence type="ECO:0000313" key="3">
    <source>
        <dbReference type="Proteomes" id="UP000306602"/>
    </source>
</evidence>
<organism evidence="2 3">
    <name type="scientific">Aliishimia ponticola</name>
    <dbReference type="NCBI Taxonomy" id="2499833"/>
    <lineage>
        <taxon>Bacteria</taxon>
        <taxon>Pseudomonadati</taxon>
        <taxon>Pseudomonadota</taxon>
        <taxon>Alphaproteobacteria</taxon>
        <taxon>Rhodobacterales</taxon>
        <taxon>Paracoccaceae</taxon>
        <taxon>Aliishimia</taxon>
    </lineage>
</organism>
<name>A0A4V3XJS2_9RHOB</name>